<evidence type="ECO:0000256" key="2">
    <source>
        <dbReference type="ARBA" id="ARBA00023235"/>
    </source>
</evidence>
<dbReference type="SUPFAM" id="SSF55120">
    <property type="entry name" value="Pseudouridine synthase"/>
    <property type="match status" value="1"/>
</dbReference>
<protein>
    <recommendedName>
        <fullName evidence="3">Pseudouridine synthase RsuA/RluA-like domain-containing protein</fullName>
    </recommendedName>
</protein>
<dbReference type="PROSITE" id="PS01149">
    <property type="entry name" value="PSI_RSU"/>
    <property type="match status" value="1"/>
</dbReference>
<dbReference type="Gene3D" id="3.30.70.580">
    <property type="entry name" value="Pseudouridine synthase I, catalytic domain, N-terminal subdomain"/>
    <property type="match status" value="1"/>
</dbReference>
<dbReference type="InterPro" id="IPR042092">
    <property type="entry name" value="PsdUridine_s_RsuA/RluB/E/F_cat"/>
</dbReference>
<dbReference type="PANTHER" id="PTHR47683">
    <property type="entry name" value="PSEUDOURIDINE SYNTHASE FAMILY PROTEIN-RELATED"/>
    <property type="match status" value="1"/>
</dbReference>
<dbReference type="GO" id="GO:0001522">
    <property type="term" value="P:pseudouridine synthesis"/>
    <property type="evidence" value="ECO:0007669"/>
    <property type="project" value="InterPro"/>
</dbReference>
<dbReference type="PANTHER" id="PTHR47683:SF2">
    <property type="entry name" value="RNA-BINDING S4 DOMAIN-CONTAINING PROTEIN"/>
    <property type="match status" value="1"/>
</dbReference>
<name>X1H4N1_9ZZZZ</name>
<dbReference type="InterPro" id="IPR020103">
    <property type="entry name" value="PsdUridine_synth_cat_dom_sf"/>
</dbReference>
<dbReference type="InterPro" id="IPR020094">
    <property type="entry name" value="TruA/RsuA/RluB/E/F_N"/>
</dbReference>
<dbReference type="NCBIfam" id="TIGR00093">
    <property type="entry name" value="pseudouridine synthase"/>
    <property type="match status" value="1"/>
</dbReference>
<dbReference type="GO" id="GO:0006364">
    <property type="term" value="P:rRNA processing"/>
    <property type="evidence" value="ECO:0007669"/>
    <property type="project" value="UniProtKB-ARBA"/>
</dbReference>
<dbReference type="PROSITE" id="PS50889">
    <property type="entry name" value="S4"/>
    <property type="match status" value="1"/>
</dbReference>
<dbReference type="InterPro" id="IPR006145">
    <property type="entry name" value="PsdUridine_synth_RsuA/RluA"/>
</dbReference>
<comment type="caution">
    <text evidence="4">The sequence shown here is derived from an EMBL/GenBank/DDBJ whole genome shotgun (WGS) entry which is preliminary data.</text>
</comment>
<proteinExistence type="inferred from homology"/>
<dbReference type="Gene3D" id="3.30.70.1560">
    <property type="entry name" value="Alpha-L RNA-binding motif"/>
    <property type="match status" value="1"/>
</dbReference>
<dbReference type="InterPro" id="IPR000748">
    <property type="entry name" value="PsdUridine_synth_RsuA/RluB/E/F"/>
</dbReference>
<sequence length="212" mass="24405">GLIKINGKIVTELGTKISQSDDIRYNDERIKTERLVYILLNKPKDYITTVKDPFAKRTVLNLVQHACNERIYPVGRLDRNTTGVLLFTNDGDLTKKLTHPSHNKSKIYHVTLDKNLSKSHFQQIVNGITLEDGFIAVDALSYVDSTDKKLIGIEIHSGKNRIVRRIFNHFGYNIKKLDRVYFAGLTKKGLQKGKWRFLSEKEIVMLKMGVYR</sequence>
<dbReference type="CDD" id="cd02870">
    <property type="entry name" value="PseudoU_synth_RsuA_like"/>
    <property type="match status" value="1"/>
</dbReference>
<dbReference type="InterPro" id="IPR050343">
    <property type="entry name" value="RsuA_PseudoU_synthase"/>
</dbReference>
<dbReference type="Gene3D" id="3.10.290.10">
    <property type="entry name" value="RNA-binding S4 domain"/>
    <property type="match status" value="1"/>
</dbReference>
<evidence type="ECO:0000256" key="1">
    <source>
        <dbReference type="ARBA" id="ARBA00008348"/>
    </source>
</evidence>
<dbReference type="InterPro" id="IPR018496">
    <property type="entry name" value="PsdUridine_synth_RsuA/RluB_CS"/>
</dbReference>
<dbReference type="EMBL" id="BARU01021717">
    <property type="protein sequence ID" value="GAH48814.1"/>
    <property type="molecule type" value="Genomic_DNA"/>
</dbReference>
<dbReference type="GO" id="GO:0009982">
    <property type="term" value="F:pseudouridine synthase activity"/>
    <property type="evidence" value="ECO:0007669"/>
    <property type="project" value="InterPro"/>
</dbReference>
<accession>X1H4N1</accession>
<comment type="similarity">
    <text evidence="1">Belongs to the pseudouridine synthase RsuA family.</text>
</comment>
<evidence type="ECO:0000259" key="3">
    <source>
        <dbReference type="Pfam" id="PF00849"/>
    </source>
</evidence>
<organism evidence="4">
    <name type="scientific">marine sediment metagenome</name>
    <dbReference type="NCBI Taxonomy" id="412755"/>
    <lineage>
        <taxon>unclassified sequences</taxon>
        <taxon>metagenomes</taxon>
        <taxon>ecological metagenomes</taxon>
    </lineage>
</organism>
<gene>
    <name evidence="4" type="ORF">S03H2_35495</name>
</gene>
<evidence type="ECO:0000313" key="4">
    <source>
        <dbReference type="EMBL" id="GAH48814.1"/>
    </source>
</evidence>
<keyword evidence="2" id="KW-0413">Isomerase</keyword>
<feature type="domain" description="Pseudouridine synthase RsuA/RluA-like" evidence="3">
    <location>
        <begin position="37"/>
        <end position="169"/>
    </location>
</feature>
<dbReference type="Pfam" id="PF00849">
    <property type="entry name" value="PseudoU_synth_2"/>
    <property type="match status" value="1"/>
</dbReference>
<reference evidence="4" key="1">
    <citation type="journal article" date="2014" name="Front. Microbiol.">
        <title>High frequency of phylogenetically diverse reductive dehalogenase-homologous genes in deep subseafloor sedimentary metagenomes.</title>
        <authorList>
            <person name="Kawai M."/>
            <person name="Futagami T."/>
            <person name="Toyoda A."/>
            <person name="Takaki Y."/>
            <person name="Nishi S."/>
            <person name="Hori S."/>
            <person name="Arai W."/>
            <person name="Tsubouchi T."/>
            <person name="Morono Y."/>
            <person name="Uchiyama I."/>
            <person name="Ito T."/>
            <person name="Fujiyama A."/>
            <person name="Inagaki F."/>
            <person name="Takami H."/>
        </authorList>
    </citation>
    <scope>NUCLEOTIDE SEQUENCE</scope>
    <source>
        <strain evidence="4">Expedition CK06-06</strain>
    </source>
</reference>
<feature type="non-terminal residue" evidence="4">
    <location>
        <position position="1"/>
    </location>
</feature>
<dbReference type="GO" id="GO:0003723">
    <property type="term" value="F:RNA binding"/>
    <property type="evidence" value="ECO:0007669"/>
    <property type="project" value="InterPro"/>
</dbReference>
<dbReference type="AlphaFoldDB" id="X1H4N1"/>
<dbReference type="InterPro" id="IPR036986">
    <property type="entry name" value="S4_RNA-bd_sf"/>
</dbReference>